<dbReference type="Proteomes" id="UP000053477">
    <property type="component" value="Unassembled WGS sequence"/>
</dbReference>
<name>A0A0H2R1R6_9AGAM</name>
<accession>A0A0H2R1R6</accession>
<sequence>MSVMGVGAQSAEALKSRKMRGNDASARKRCGATLGEKERWVIGGLMSLKELGGGWNEDDGEDASMDTLFRCGEGRSLHVEVCQSMTSGYAATCRTQMRLIWSLLPCRLDGVSVERRGEGRMVHGEAEAGGDVEVREAEDATGSGRGCALCAVGSAQPSLGRWNSKASQMSAWADAAPAGLGFTESSWRKDN</sequence>
<protein>
    <submittedName>
        <fullName evidence="1">Uncharacterized protein</fullName>
    </submittedName>
</protein>
<keyword evidence="2" id="KW-1185">Reference proteome</keyword>
<gene>
    <name evidence="1" type="ORF">SCHPADRAFT_896389</name>
</gene>
<dbReference type="AlphaFoldDB" id="A0A0H2R1R6"/>
<proteinExistence type="predicted"/>
<evidence type="ECO:0000313" key="1">
    <source>
        <dbReference type="EMBL" id="KLO05272.1"/>
    </source>
</evidence>
<organism evidence="1 2">
    <name type="scientific">Schizopora paradoxa</name>
    <dbReference type="NCBI Taxonomy" id="27342"/>
    <lineage>
        <taxon>Eukaryota</taxon>
        <taxon>Fungi</taxon>
        <taxon>Dikarya</taxon>
        <taxon>Basidiomycota</taxon>
        <taxon>Agaricomycotina</taxon>
        <taxon>Agaricomycetes</taxon>
        <taxon>Hymenochaetales</taxon>
        <taxon>Schizoporaceae</taxon>
        <taxon>Schizopora</taxon>
    </lineage>
</organism>
<evidence type="ECO:0000313" key="2">
    <source>
        <dbReference type="Proteomes" id="UP000053477"/>
    </source>
</evidence>
<dbReference type="EMBL" id="KQ086333">
    <property type="protein sequence ID" value="KLO05272.1"/>
    <property type="molecule type" value="Genomic_DNA"/>
</dbReference>
<dbReference type="InParanoid" id="A0A0H2R1R6"/>
<reference evidence="1 2" key="1">
    <citation type="submission" date="2015-04" db="EMBL/GenBank/DDBJ databases">
        <title>Complete genome sequence of Schizopora paradoxa KUC8140, a cosmopolitan wood degrader in East Asia.</title>
        <authorList>
            <consortium name="DOE Joint Genome Institute"/>
            <person name="Min B."/>
            <person name="Park H."/>
            <person name="Jang Y."/>
            <person name="Kim J.-J."/>
            <person name="Kim K.H."/>
            <person name="Pangilinan J."/>
            <person name="Lipzen A."/>
            <person name="Riley R."/>
            <person name="Grigoriev I.V."/>
            <person name="Spatafora J.W."/>
            <person name="Choi I.-G."/>
        </authorList>
    </citation>
    <scope>NUCLEOTIDE SEQUENCE [LARGE SCALE GENOMIC DNA]</scope>
    <source>
        <strain evidence="1 2">KUC8140</strain>
    </source>
</reference>